<dbReference type="OrthoDB" id="506431at2759"/>
<evidence type="ECO:0000313" key="4">
    <source>
        <dbReference type="Proteomes" id="UP000024837"/>
    </source>
</evidence>
<dbReference type="PANTHER" id="PTHR47260">
    <property type="entry name" value="UPF0644 PROTEIN PB2B4.06"/>
    <property type="match status" value="1"/>
</dbReference>
<keyword evidence="4" id="KW-1185">Reference proteome</keyword>
<proteinExistence type="predicted"/>
<dbReference type="Gene3D" id="3.10.129.10">
    <property type="entry name" value="Hotdog Thioesterase"/>
    <property type="match status" value="1"/>
</dbReference>
<dbReference type="HOGENOM" id="CLU_052827_0_1_1"/>
<dbReference type="InterPro" id="IPR006683">
    <property type="entry name" value="Thioestr_dom"/>
</dbReference>
<name>W7HVB9_9PEZI</name>
<dbReference type="SUPFAM" id="SSF54637">
    <property type="entry name" value="Thioesterase/thiol ester dehydrase-isomerase"/>
    <property type="match status" value="1"/>
</dbReference>
<organism evidence="3 4">
    <name type="scientific">Drechslerella stenobrocha 248</name>
    <dbReference type="NCBI Taxonomy" id="1043628"/>
    <lineage>
        <taxon>Eukaryota</taxon>
        <taxon>Fungi</taxon>
        <taxon>Dikarya</taxon>
        <taxon>Ascomycota</taxon>
        <taxon>Pezizomycotina</taxon>
        <taxon>Orbiliomycetes</taxon>
        <taxon>Orbiliales</taxon>
        <taxon>Orbiliaceae</taxon>
        <taxon>Drechslerella</taxon>
    </lineage>
</organism>
<protein>
    <recommendedName>
        <fullName evidence="2">Thioesterase domain-containing protein</fullName>
    </recommendedName>
</protein>
<dbReference type="InterPro" id="IPR052061">
    <property type="entry name" value="PTE-AB_protein"/>
</dbReference>
<keyword evidence="1" id="KW-0472">Membrane</keyword>
<evidence type="ECO:0000256" key="1">
    <source>
        <dbReference type="SAM" id="Phobius"/>
    </source>
</evidence>
<evidence type="ECO:0000259" key="2">
    <source>
        <dbReference type="Pfam" id="PF03061"/>
    </source>
</evidence>
<keyword evidence="1" id="KW-0812">Transmembrane</keyword>
<feature type="domain" description="Thioesterase" evidence="2">
    <location>
        <begin position="218"/>
        <end position="282"/>
    </location>
</feature>
<gene>
    <name evidence="3" type="ORF">DRE_01339</name>
</gene>
<dbReference type="PANTHER" id="PTHR47260:SF7">
    <property type="entry name" value="THIOESTERASE FAMILY PROTEIN (AFU_ORTHOLOGUE AFUA_1G10800)"/>
    <property type="match status" value="1"/>
</dbReference>
<feature type="transmembrane region" description="Helical" evidence="1">
    <location>
        <begin position="88"/>
        <end position="110"/>
    </location>
</feature>
<dbReference type="Proteomes" id="UP000024837">
    <property type="component" value="Unassembled WGS sequence"/>
</dbReference>
<accession>W7HVB9</accession>
<keyword evidence="1" id="KW-1133">Transmembrane helix</keyword>
<dbReference type="InterPro" id="IPR029069">
    <property type="entry name" value="HotDog_dom_sf"/>
</dbReference>
<sequence>MASALLPRSLLRASRSTTFSRLALVEQPLRNQGTRQRLCAARLNLRSISSSHQRNQYQTHTYDIGDGSPPVKVQIQEPPSFIRRVFRLTARAVGGVLIVTIGSVIALMAVEPSMIIATGEVRMATLPQEGVSDEHTLEVEHYLQTHPFVEKLRRDGNFIEKRAHIDIPAMFRPRVFTAGVLAGPGRLTVPPLMFSDPQGRRFYSIMHVGDEVFGHPEFLHGGFLATLLDEGLARCAFPNSPNGAGITANLNINYRSPCPGNRFIIIKAETTKLEGRKAWVSGRLELLPEPNSSEDGKLLVEATSLMIEPRSMGPLTREVTPST</sequence>
<dbReference type="EMBL" id="KI966448">
    <property type="protein sequence ID" value="EWC43987.1"/>
    <property type="molecule type" value="Genomic_DNA"/>
</dbReference>
<dbReference type="AlphaFoldDB" id="W7HVB9"/>
<dbReference type="Pfam" id="PF03061">
    <property type="entry name" value="4HBT"/>
    <property type="match status" value="1"/>
</dbReference>
<evidence type="ECO:0000313" key="3">
    <source>
        <dbReference type="EMBL" id="EWC43987.1"/>
    </source>
</evidence>
<reference evidence="3 4" key="1">
    <citation type="submission" date="2013-05" db="EMBL/GenBank/DDBJ databases">
        <title>Drechslerella stenobrocha genome reveals carnivorous origination and mechanical trapping mechanism of predatory fungi.</title>
        <authorList>
            <person name="Liu X."/>
            <person name="Zhang W."/>
            <person name="Liu K."/>
        </authorList>
    </citation>
    <scope>NUCLEOTIDE SEQUENCE [LARGE SCALE GENOMIC DNA]</scope>
    <source>
        <strain evidence="3 4">248</strain>
    </source>
</reference>
<dbReference type="CDD" id="cd03443">
    <property type="entry name" value="PaaI_thioesterase"/>
    <property type="match status" value="1"/>
</dbReference>